<sequence>MPEDPSRPMSAAPLSPSAREAAYALGNRALHWWILVIVAALLWVLLS</sequence>
<protein>
    <recommendedName>
        <fullName evidence="4">ABC transporter permease</fullName>
    </recommendedName>
</protein>
<comment type="caution">
    <text evidence="2">The sequence shown here is derived from an EMBL/GenBank/DDBJ whole genome shotgun (WGS) entry which is preliminary data.</text>
</comment>
<reference evidence="2 3" key="1">
    <citation type="journal article" date="2023" name="Antonie Van Leeuwenhoek">
        <title>Mesoterricola silvestris gen. nov., sp. nov., Mesoterricola sediminis sp. nov., Geothrix oryzae sp. nov., Geothrix edaphica sp. nov., Geothrix rubra sp. nov., and Geothrix limicola sp. nov., six novel members of Acidobacteriota isolated from soils.</title>
        <authorList>
            <person name="Itoh H."/>
            <person name="Sugisawa Y."/>
            <person name="Mise K."/>
            <person name="Xu Z."/>
            <person name="Kuniyasu M."/>
            <person name="Ushijima N."/>
            <person name="Kawano K."/>
            <person name="Kobayashi E."/>
            <person name="Shiratori Y."/>
            <person name="Masuda Y."/>
            <person name="Senoo K."/>
        </authorList>
    </citation>
    <scope>NUCLEOTIDE SEQUENCE [LARGE SCALE GENOMIC DNA]</scope>
    <source>
        <strain evidence="2 3">Red804</strain>
    </source>
</reference>
<keyword evidence="3" id="KW-1185">Reference proteome</keyword>
<evidence type="ECO:0008006" key="4">
    <source>
        <dbReference type="Google" id="ProtNLM"/>
    </source>
</evidence>
<keyword evidence="1" id="KW-0472">Membrane</keyword>
<keyword evidence="1" id="KW-0812">Transmembrane</keyword>
<gene>
    <name evidence="2" type="ORF">GETHLI_28100</name>
</gene>
<feature type="transmembrane region" description="Helical" evidence="1">
    <location>
        <begin position="29"/>
        <end position="46"/>
    </location>
</feature>
<organism evidence="2 3">
    <name type="scientific">Geothrix limicola</name>
    <dbReference type="NCBI Taxonomy" id="2927978"/>
    <lineage>
        <taxon>Bacteria</taxon>
        <taxon>Pseudomonadati</taxon>
        <taxon>Acidobacteriota</taxon>
        <taxon>Holophagae</taxon>
        <taxon>Holophagales</taxon>
        <taxon>Holophagaceae</taxon>
        <taxon>Geothrix</taxon>
    </lineage>
</organism>
<keyword evidence="1" id="KW-1133">Transmembrane helix</keyword>
<evidence type="ECO:0000313" key="3">
    <source>
        <dbReference type="Proteomes" id="UP001165069"/>
    </source>
</evidence>
<dbReference type="RefSeq" id="WP_285576423.1">
    <property type="nucleotide sequence ID" value="NZ_BSDE01000006.1"/>
</dbReference>
<name>A0ABQ5QJ06_9BACT</name>
<evidence type="ECO:0000313" key="2">
    <source>
        <dbReference type="EMBL" id="GLH74308.1"/>
    </source>
</evidence>
<accession>A0ABQ5QJ06</accession>
<dbReference type="EMBL" id="BSDE01000006">
    <property type="protein sequence ID" value="GLH74308.1"/>
    <property type="molecule type" value="Genomic_DNA"/>
</dbReference>
<dbReference type="Proteomes" id="UP001165069">
    <property type="component" value="Unassembled WGS sequence"/>
</dbReference>
<evidence type="ECO:0000256" key="1">
    <source>
        <dbReference type="SAM" id="Phobius"/>
    </source>
</evidence>
<proteinExistence type="predicted"/>